<reference evidence="1 2" key="1">
    <citation type="journal article" date="2019" name="Sci. Rep.">
        <title>Orb-weaving spider Araneus ventricosus genome elucidates the spidroin gene catalogue.</title>
        <authorList>
            <person name="Kono N."/>
            <person name="Nakamura H."/>
            <person name="Ohtoshi R."/>
            <person name="Moran D.A.P."/>
            <person name="Shinohara A."/>
            <person name="Yoshida Y."/>
            <person name="Fujiwara M."/>
            <person name="Mori M."/>
            <person name="Tomita M."/>
            <person name="Arakawa K."/>
        </authorList>
    </citation>
    <scope>NUCLEOTIDE SEQUENCE [LARGE SCALE GENOMIC DNA]</scope>
</reference>
<organism evidence="1 2">
    <name type="scientific">Araneus ventricosus</name>
    <name type="common">Orbweaver spider</name>
    <name type="synonym">Epeira ventricosa</name>
    <dbReference type="NCBI Taxonomy" id="182803"/>
    <lineage>
        <taxon>Eukaryota</taxon>
        <taxon>Metazoa</taxon>
        <taxon>Ecdysozoa</taxon>
        <taxon>Arthropoda</taxon>
        <taxon>Chelicerata</taxon>
        <taxon>Arachnida</taxon>
        <taxon>Araneae</taxon>
        <taxon>Araneomorphae</taxon>
        <taxon>Entelegynae</taxon>
        <taxon>Araneoidea</taxon>
        <taxon>Araneidae</taxon>
        <taxon>Araneus</taxon>
    </lineage>
</organism>
<evidence type="ECO:0000313" key="2">
    <source>
        <dbReference type="Proteomes" id="UP000499080"/>
    </source>
</evidence>
<comment type="caution">
    <text evidence="1">The sequence shown here is derived from an EMBL/GenBank/DDBJ whole genome shotgun (WGS) entry which is preliminary data.</text>
</comment>
<protein>
    <submittedName>
        <fullName evidence="1">Uncharacterized protein</fullName>
    </submittedName>
</protein>
<sequence length="218" mass="24596">MTDSSHVWIPDLGDKLGDHLGGDKFCDFGDEILDLKGIVDAVERLADLAAISAFSLPSIPSEHLLPKKQPPAKFQISSPSGLADFVMTESVSHDINPWGLLLLIAQNLEDIKVSNKRNITLLRHAFFSPPCLVRRSLFGTEELIGGNSWVLLWWFNNYRDIHHLVSQGLERDFLISPDLLPVHIVALYSPICFLKGKATKLHNKKRKLEYVFSERDEE</sequence>
<dbReference type="AlphaFoldDB" id="A0A4Y2PMR6"/>
<gene>
    <name evidence="1" type="ORF">AVEN_217268_1</name>
</gene>
<keyword evidence="2" id="KW-1185">Reference proteome</keyword>
<accession>A0A4Y2PMR6</accession>
<name>A0A4Y2PMR6_ARAVE</name>
<evidence type="ECO:0000313" key="1">
    <source>
        <dbReference type="EMBL" id="GBN52409.1"/>
    </source>
</evidence>
<dbReference type="EMBL" id="BGPR01011667">
    <property type="protein sequence ID" value="GBN52409.1"/>
    <property type="molecule type" value="Genomic_DNA"/>
</dbReference>
<proteinExistence type="predicted"/>
<dbReference type="Proteomes" id="UP000499080">
    <property type="component" value="Unassembled WGS sequence"/>
</dbReference>